<proteinExistence type="predicted"/>
<dbReference type="InterPro" id="IPR014347">
    <property type="entry name" value="Tautomerase/MIF_sf"/>
</dbReference>
<dbReference type="Pfam" id="PF14832">
    <property type="entry name" value="Tautomerase_3"/>
    <property type="match status" value="1"/>
</dbReference>
<evidence type="ECO:0000259" key="1">
    <source>
        <dbReference type="Pfam" id="PF14832"/>
    </source>
</evidence>
<dbReference type="Gene3D" id="3.30.429.10">
    <property type="entry name" value="Macrophage Migration Inhibitory Factor"/>
    <property type="match status" value="1"/>
</dbReference>
<keyword evidence="3" id="KW-1185">Reference proteome</keyword>
<dbReference type="OrthoDB" id="9981319at2759"/>
<evidence type="ECO:0000313" key="3">
    <source>
        <dbReference type="Proteomes" id="UP000566819"/>
    </source>
</evidence>
<dbReference type="AlphaFoldDB" id="A0A8H4R7L4"/>
<reference evidence="2 3" key="1">
    <citation type="submission" date="2020-03" db="EMBL/GenBank/DDBJ databases">
        <title>Draft Genome Sequence of Cudoniella acicularis.</title>
        <authorList>
            <person name="Buettner E."/>
            <person name="Kellner H."/>
        </authorList>
    </citation>
    <scope>NUCLEOTIDE SEQUENCE [LARGE SCALE GENOMIC DNA]</scope>
    <source>
        <strain evidence="2 3">DSM 108380</strain>
    </source>
</reference>
<protein>
    <recommendedName>
        <fullName evidence="1">Tautomerase cis-CaaD-like domain-containing protein</fullName>
    </recommendedName>
</protein>
<comment type="caution">
    <text evidence="2">The sequence shown here is derived from an EMBL/GenBank/DDBJ whole genome shotgun (WGS) entry which is preliminary data.</text>
</comment>
<dbReference type="SUPFAM" id="SSF55331">
    <property type="entry name" value="Tautomerase/MIF"/>
    <property type="match status" value="1"/>
</dbReference>
<accession>A0A8H4R7L4</accession>
<dbReference type="EMBL" id="JAAMPI010001541">
    <property type="protein sequence ID" value="KAF4624827.1"/>
    <property type="molecule type" value="Genomic_DNA"/>
</dbReference>
<name>A0A8H4R7L4_9HELO</name>
<sequence length="169" mass="18527">MPFYEISHVAPLTKAQKDEMALAITKLQCSKFGTPSLFVTVIFADITGLDAYVAGKPRQFNAIHVTFRDGPMHNQAQFDSLCIELQEIWSSIAHPSHSSKAPPELTLDAVHVTGGVLTALELGFIIPKPGGEKEWALGNMEAFKQRAREGDKDIAGLLEELQSRLKPAE</sequence>
<gene>
    <name evidence="2" type="ORF">G7Y89_g13341</name>
</gene>
<organism evidence="2 3">
    <name type="scientific">Cudoniella acicularis</name>
    <dbReference type="NCBI Taxonomy" id="354080"/>
    <lineage>
        <taxon>Eukaryota</taxon>
        <taxon>Fungi</taxon>
        <taxon>Dikarya</taxon>
        <taxon>Ascomycota</taxon>
        <taxon>Pezizomycotina</taxon>
        <taxon>Leotiomycetes</taxon>
        <taxon>Helotiales</taxon>
        <taxon>Tricladiaceae</taxon>
        <taxon>Cudoniella</taxon>
    </lineage>
</organism>
<evidence type="ECO:0000313" key="2">
    <source>
        <dbReference type="EMBL" id="KAF4624827.1"/>
    </source>
</evidence>
<dbReference type="InterPro" id="IPR028116">
    <property type="entry name" value="Cis-CaaD-like"/>
</dbReference>
<feature type="domain" description="Tautomerase cis-CaaD-like" evidence="1">
    <location>
        <begin position="1"/>
        <end position="137"/>
    </location>
</feature>
<dbReference type="Proteomes" id="UP000566819">
    <property type="component" value="Unassembled WGS sequence"/>
</dbReference>